<dbReference type="EMBL" id="SDPT01000002">
    <property type="protein sequence ID" value="RXZ32019.1"/>
    <property type="molecule type" value="Genomic_DNA"/>
</dbReference>
<dbReference type="RefSeq" id="WP_129342233.1">
    <property type="nucleotide sequence ID" value="NZ_JACIDD010000002.1"/>
</dbReference>
<protein>
    <submittedName>
        <fullName evidence="3">CoA-binding protein</fullName>
    </submittedName>
</protein>
<dbReference type="GO" id="GO:0006099">
    <property type="term" value="P:tricarboxylic acid cycle"/>
    <property type="evidence" value="ECO:0007669"/>
    <property type="project" value="UniProtKB-KW"/>
</dbReference>
<sequence>MPVETLEAPVQSSAERSIDRLLRPRSVAIVGASEKPGALGASVLANLERNGFAGEIHLINPKRPEIAGRACLPGIEALPWGVDAAVLAIPRAGVVDAVRQLAARGVGSAVIFSAGFAEGGEAGLAEQRNIARIAAEAGMLIEGPNCLGMVNHYDGVPLTFVETAVTPPVGEAAGIGIVSQSGAMAAVLGTTIASRGLGLTFSVSTGNEAGSGVEDYVEYLAGDAGTRVIAMIVEQFRQPRRFLAAARAAAAAGKTIVLLHPGKSSAARESAATHTGAMAGDYAVMRLLVAQAGVVVAETLEELSDIAEIVVRSPALPSGGTAVLGESGAFKALMLDLAEELALPLPALTDACSPVLRAALPEFVGVSNPLDLTAQGLVDPDLYARTLTALFGDDRIGTIIIGIIQTDPVTIGIKVPPILRAMQERTGDKPVIFAGLDEGAPIPAEHVEALRSLGIPYFPASERALRAVTRLIRAQAASPQEATPSGAAALRLPEAGGVIPEHAAKSLLAPLGFAFPPSHLATSPAEARSLAERLGFPVVLKAQSSALSHKSDAGGVLLNLGDAAAVEAGWHRMVAEVAGHLPDVALDGILVEKMGERGAELIVGARSDPDWGPVILVGFGGVQAEILKDVRLIAPGMSRSAILAEIGQLKAAALLHGWRGSPALDLDALAALVERLGAVMLANPRIREIDLNPVILYPREQGAVALDALMLVDPN</sequence>
<comment type="caution">
    <text evidence="3">The sequence shown here is derived from an EMBL/GenBank/DDBJ whole genome shotgun (WGS) entry which is preliminary data.</text>
</comment>
<dbReference type="SMART" id="SM00881">
    <property type="entry name" value="CoA_binding"/>
    <property type="match status" value="1"/>
</dbReference>
<dbReference type="FunFam" id="3.30.1490.20:FF:000020">
    <property type="entry name" value="Protein lysine acetyltransferase"/>
    <property type="match status" value="1"/>
</dbReference>
<keyword evidence="1" id="KW-0816">Tricarboxylic acid cycle</keyword>
<reference evidence="3 4" key="1">
    <citation type="submission" date="2019-01" db="EMBL/GenBank/DDBJ databases">
        <title>Sphingomonas mucosissima sp. nov. and Sphingomonas desiccabilis sp. nov., from biological soil crusts in the Colorado Plateau, USA.</title>
        <authorList>
            <person name="Zhu D."/>
        </authorList>
    </citation>
    <scope>NUCLEOTIDE SEQUENCE [LARGE SCALE GENOMIC DNA]</scope>
    <source>
        <strain evidence="3 4">CP1D</strain>
    </source>
</reference>
<organism evidence="3 4">
    <name type="scientific">Sphingomonas desiccabilis</name>
    <dbReference type="NCBI Taxonomy" id="429134"/>
    <lineage>
        <taxon>Bacteria</taxon>
        <taxon>Pseudomonadati</taxon>
        <taxon>Pseudomonadota</taxon>
        <taxon>Alphaproteobacteria</taxon>
        <taxon>Sphingomonadales</taxon>
        <taxon>Sphingomonadaceae</taxon>
        <taxon>Sphingomonas</taxon>
    </lineage>
</organism>
<dbReference type="Proteomes" id="UP000292347">
    <property type="component" value="Unassembled WGS sequence"/>
</dbReference>
<evidence type="ECO:0000313" key="4">
    <source>
        <dbReference type="Proteomes" id="UP000292347"/>
    </source>
</evidence>
<dbReference type="InterPro" id="IPR013815">
    <property type="entry name" value="ATP_grasp_subdomain_1"/>
</dbReference>
<dbReference type="InterPro" id="IPR011761">
    <property type="entry name" value="ATP-grasp"/>
</dbReference>
<evidence type="ECO:0000256" key="1">
    <source>
        <dbReference type="ARBA" id="ARBA00022532"/>
    </source>
</evidence>
<dbReference type="GO" id="GO:0005524">
    <property type="term" value="F:ATP binding"/>
    <property type="evidence" value="ECO:0007669"/>
    <property type="project" value="UniProtKB-UniRule"/>
</dbReference>
<dbReference type="AlphaFoldDB" id="A0A4Q2IV07"/>
<evidence type="ECO:0000313" key="3">
    <source>
        <dbReference type="EMBL" id="RXZ32019.1"/>
    </source>
</evidence>
<dbReference type="OrthoDB" id="9807426at2"/>
<keyword evidence="4" id="KW-1185">Reference proteome</keyword>
<dbReference type="GO" id="GO:0046872">
    <property type="term" value="F:metal ion binding"/>
    <property type="evidence" value="ECO:0007669"/>
    <property type="project" value="InterPro"/>
</dbReference>
<dbReference type="PANTHER" id="PTHR42793:SF1">
    <property type="entry name" value="PEPTIDYL-LYSINE N-ACETYLTRANSFERASE PATZ"/>
    <property type="match status" value="1"/>
</dbReference>
<dbReference type="InterPro" id="IPR036291">
    <property type="entry name" value="NAD(P)-bd_dom_sf"/>
</dbReference>
<comment type="similarity">
    <text evidence="2">In the N-terminal section; belongs to the acetate CoA ligase alpha subunit family.</text>
</comment>
<dbReference type="SUPFAM" id="SSF51735">
    <property type="entry name" value="NAD(P)-binding Rossmann-fold domains"/>
    <property type="match status" value="1"/>
</dbReference>
<dbReference type="Gene3D" id="3.40.50.720">
    <property type="entry name" value="NAD(P)-binding Rossmann-like Domain"/>
    <property type="match status" value="1"/>
</dbReference>
<dbReference type="InterPro" id="IPR016102">
    <property type="entry name" value="Succinyl-CoA_synth-like"/>
</dbReference>
<dbReference type="Gene3D" id="3.30.470.20">
    <property type="entry name" value="ATP-grasp fold, B domain"/>
    <property type="match status" value="1"/>
</dbReference>
<dbReference type="PROSITE" id="PS50975">
    <property type="entry name" value="ATP_GRASP"/>
    <property type="match status" value="1"/>
</dbReference>
<dbReference type="Pfam" id="PF13380">
    <property type="entry name" value="CoA_binding_2"/>
    <property type="match status" value="1"/>
</dbReference>
<gene>
    <name evidence="3" type="ORF">EO081_12630</name>
</gene>
<dbReference type="Gene3D" id="3.40.50.261">
    <property type="entry name" value="Succinyl-CoA synthetase domains"/>
    <property type="match status" value="2"/>
</dbReference>
<accession>A0A4Q2IV07</accession>
<dbReference type="InterPro" id="IPR003781">
    <property type="entry name" value="CoA-bd"/>
</dbReference>
<proteinExistence type="inferred from homology"/>
<dbReference type="SUPFAM" id="SSF56059">
    <property type="entry name" value="Glutathione synthetase ATP-binding domain-like"/>
    <property type="match status" value="1"/>
</dbReference>
<dbReference type="PANTHER" id="PTHR42793">
    <property type="entry name" value="COA BINDING DOMAIN CONTAINING PROTEIN"/>
    <property type="match status" value="1"/>
</dbReference>
<dbReference type="InterPro" id="IPR032875">
    <property type="entry name" value="Succ_CoA_lig_flav_dom"/>
</dbReference>
<dbReference type="Gene3D" id="3.30.1490.20">
    <property type="entry name" value="ATP-grasp fold, A domain"/>
    <property type="match status" value="1"/>
</dbReference>
<dbReference type="Pfam" id="PF13549">
    <property type="entry name" value="ATP-grasp_5"/>
    <property type="match status" value="1"/>
</dbReference>
<evidence type="ECO:0000256" key="2">
    <source>
        <dbReference type="ARBA" id="ARBA00060888"/>
    </source>
</evidence>
<dbReference type="SUPFAM" id="SSF52210">
    <property type="entry name" value="Succinyl-CoA synthetase domains"/>
    <property type="match status" value="2"/>
</dbReference>
<name>A0A4Q2IV07_9SPHN</name>
<dbReference type="Pfam" id="PF13607">
    <property type="entry name" value="Succ_CoA_lig"/>
    <property type="match status" value="1"/>
</dbReference>